<dbReference type="OrthoDB" id="268428at2759"/>
<dbReference type="EMBL" id="JQGA01000203">
    <property type="protein sequence ID" value="KGO77303.1"/>
    <property type="molecule type" value="Genomic_DNA"/>
</dbReference>
<gene>
    <name evidence="1" type="ORF">PITC_092630</name>
</gene>
<proteinExistence type="predicted"/>
<dbReference type="PhylomeDB" id="A0A0A2LDK6"/>
<keyword evidence="2" id="KW-1185">Reference proteome</keyword>
<organism evidence="1 2">
    <name type="scientific">Penicillium italicum</name>
    <name type="common">Blue mold</name>
    <dbReference type="NCBI Taxonomy" id="40296"/>
    <lineage>
        <taxon>Eukaryota</taxon>
        <taxon>Fungi</taxon>
        <taxon>Dikarya</taxon>
        <taxon>Ascomycota</taxon>
        <taxon>Pezizomycotina</taxon>
        <taxon>Eurotiomycetes</taxon>
        <taxon>Eurotiomycetidae</taxon>
        <taxon>Eurotiales</taxon>
        <taxon>Aspergillaceae</taxon>
        <taxon>Penicillium</taxon>
    </lineage>
</organism>
<dbReference type="Proteomes" id="UP000030104">
    <property type="component" value="Unassembled WGS sequence"/>
</dbReference>
<accession>A0A0A2LDK6</accession>
<reference evidence="1 2" key="1">
    <citation type="journal article" date="2015" name="Mol. Plant Microbe Interact.">
        <title>Genome, transcriptome, and functional analyses of Penicillium expansum provide new insights into secondary metabolism and pathogenicity.</title>
        <authorList>
            <person name="Ballester A.R."/>
            <person name="Marcet-Houben M."/>
            <person name="Levin E."/>
            <person name="Sela N."/>
            <person name="Selma-Lazaro C."/>
            <person name="Carmona L."/>
            <person name="Wisniewski M."/>
            <person name="Droby S."/>
            <person name="Gonzalez-Candelas L."/>
            <person name="Gabaldon T."/>
        </authorList>
    </citation>
    <scope>NUCLEOTIDE SEQUENCE [LARGE SCALE GENOMIC DNA]</scope>
    <source>
        <strain evidence="1 2">PHI-1</strain>
    </source>
</reference>
<name>A0A0A2LDK6_PENIT</name>
<protein>
    <submittedName>
        <fullName evidence="1">Uncharacterized protein</fullName>
    </submittedName>
</protein>
<evidence type="ECO:0000313" key="1">
    <source>
        <dbReference type="EMBL" id="KGO77303.1"/>
    </source>
</evidence>
<sequence>MYDKTCRVRLGEPTWYFNFMGRRDRSTYRMNS</sequence>
<dbReference type="HOGENOM" id="CLU_3392472_0_0_1"/>
<evidence type="ECO:0000313" key="2">
    <source>
        <dbReference type="Proteomes" id="UP000030104"/>
    </source>
</evidence>
<dbReference type="AlphaFoldDB" id="A0A0A2LDK6"/>
<comment type="caution">
    <text evidence="1">The sequence shown here is derived from an EMBL/GenBank/DDBJ whole genome shotgun (WGS) entry which is preliminary data.</text>
</comment>